<name>A0AAV1K0W3_9NEOP</name>
<reference evidence="1 2" key="1">
    <citation type="submission" date="2023-11" db="EMBL/GenBank/DDBJ databases">
        <authorList>
            <person name="Okamura Y."/>
        </authorList>
    </citation>
    <scope>NUCLEOTIDE SEQUENCE [LARGE SCALE GENOMIC DNA]</scope>
</reference>
<dbReference type="EMBL" id="CAVLEF010000280">
    <property type="protein sequence ID" value="CAK1555167.1"/>
    <property type="molecule type" value="Genomic_DNA"/>
</dbReference>
<evidence type="ECO:0000313" key="1">
    <source>
        <dbReference type="EMBL" id="CAK1555167.1"/>
    </source>
</evidence>
<protein>
    <submittedName>
        <fullName evidence="1">Uncharacterized protein</fullName>
    </submittedName>
</protein>
<comment type="caution">
    <text evidence="1">The sequence shown here is derived from an EMBL/GenBank/DDBJ whole genome shotgun (WGS) entry which is preliminary data.</text>
</comment>
<accession>A0AAV1K0W3</accession>
<proteinExistence type="predicted"/>
<dbReference type="AlphaFoldDB" id="A0AAV1K0W3"/>
<evidence type="ECO:0000313" key="2">
    <source>
        <dbReference type="Proteomes" id="UP001497472"/>
    </source>
</evidence>
<dbReference type="Proteomes" id="UP001497472">
    <property type="component" value="Unassembled WGS sequence"/>
</dbReference>
<organism evidence="1 2">
    <name type="scientific">Leptosia nina</name>
    <dbReference type="NCBI Taxonomy" id="320188"/>
    <lineage>
        <taxon>Eukaryota</taxon>
        <taxon>Metazoa</taxon>
        <taxon>Ecdysozoa</taxon>
        <taxon>Arthropoda</taxon>
        <taxon>Hexapoda</taxon>
        <taxon>Insecta</taxon>
        <taxon>Pterygota</taxon>
        <taxon>Neoptera</taxon>
        <taxon>Endopterygota</taxon>
        <taxon>Lepidoptera</taxon>
        <taxon>Glossata</taxon>
        <taxon>Ditrysia</taxon>
        <taxon>Papilionoidea</taxon>
        <taxon>Pieridae</taxon>
        <taxon>Pierinae</taxon>
        <taxon>Leptosia</taxon>
    </lineage>
</organism>
<keyword evidence="2" id="KW-1185">Reference proteome</keyword>
<sequence length="130" mass="14914">MISRSKNQPLIQKQEYSHEQYRINLSSTLIKLSINCNTALAFATAIRRTLAKIANYRSPRRDQRIVLDRVYDGSYAAQIYRGPCHLPAATLAVEAVRGYLTFDGWNRVEFTKTSLGCEVDSRRQPIRRPP</sequence>
<gene>
    <name evidence="1" type="ORF">LNINA_LOCUS14003</name>
</gene>